<sequence length="272" mass="31303">MLRSFVAVLMIAFSASLSAQKFSAIYKPSDADIRQVTIAGWESFLSEHQRQNAAGYRLTDLETYKQGGDERKYVGIYSESPLEDHVEKASSWAGFIKLKRAKVKEGYTMIDVAAVVLNESDYDFYGVWVKEANPTIHKVWLLDSRETILKRTRAMAKDRFKIKRVFVLNIPNGEPSFVVLYHFSPVNRFNFLYFANTLEEFTEEYQERKKSKVELIDFDRFREGNKTQYVAVFQDGEYDSAFLSGKSIEEITAEAKKLTDSRGLKLVNLSVD</sequence>
<evidence type="ECO:0000256" key="1">
    <source>
        <dbReference type="SAM" id="SignalP"/>
    </source>
</evidence>
<dbReference type="AlphaFoldDB" id="A0A1H9EIZ0"/>
<protein>
    <submittedName>
        <fullName evidence="2">Uncharacterized protein</fullName>
    </submittedName>
</protein>
<accession>A0A1H9EIZ0</accession>
<dbReference type="Proteomes" id="UP000199021">
    <property type="component" value="Unassembled WGS sequence"/>
</dbReference>
<dbReference type="InParanoid" id="A0A1H9EIZ0"/>
<keyword evidence="3" id="KW-1185">Reference proteome</keyword>
<reference evidence="3" key="1">
    <citation type="submission" date="2016-10" db="EMBL/GenBank/DDBJ databases">
        <authorList>
            <person name="Varghese N."/>
            <person name="Submissions S."/>
        </authorList>
    </citation>
    <scope>NUCLEOTIDE SEQUENCE [LARGE SCALE GENOMIC DNA]</scope>
    <source>
        <strain evidence="3">DSM 24740</strain>
    </source>
</reference>
<evidence type="ECO:0000313" key="3">
    <source>
        <dbReference type="Proteomes" id="UP000199021"/>
    </source>
</evidence>
<proteinExistence type="predicted"/>
<dbReference type="EMBL" id="FOFB01000007">
    <property type="protein sequence ID" value="SEQ24978.1"/>
    <property type="molecule type" value="Genomic_DNA"/>
</dbReference>
<dbReference type="RefSeq" id="WP_139211813.1">
    <property type="nucleotide sequence ID" value="NZ_FOFB01000007.1"/>
</dbReference>
<dbReference type="InterPro" id="IPR049511">
    <property type="entry name" value="PGH-like_rpt"/>
</dbReference>
<dbReference type="Pfam" id="PF17660">
    <property type="entry name" value="BTRD1"/>
    <property type="match status" value="1"/>
</dbReference>
<feature type="signal peptide" evidence="1">
    <location>
        <begin position="1"/>
        <end position="19"/>
    </location>
</feature>
<keyword evidence="1" id="KW-0732">Signal</keyword>
<feature type="chain" id="PRO_5011755204" evidence="1">
    <location>
        <begin position="20"/>
        <end position="272"/>
    </location>
</feature>
<organism evidence="2 3">
    <name type="scientific">Neolewinella agarilytica</name>
    <dbReference type="NCBI Taxonomy" id="478744"/>
    <lineage>
        <taxon>Bacteria</taxon>
        <taxon>Pseudomonadati</taxon>
        <taxon>Bacteroidota</taxon>
        <taxon>Saprospiria</taxon>
        <taxon>Saprospirales</taxon>
        <taxon>Lewinellaceae</taxon>
        <taxon>Neolewinella</taxon>
    </lineage>
</organism>
<evidence type="ECO:0000313" key="2">
    <source>
        <dbReference type="EMBL" id="SEQ24978.1"/>
    </source>
</evidence>
<dbReference type="OrthoDB" id="1493491at2"/>
<name>A0A1H9EIZ0_9BACT</name>
<gene>
    <name evidence="2" type="ORF">SAMN05444359_10776</name>
</gene>